<keyword evidence="2" id="KW-0812">Transmembrane</keyword>
<dbReference type="Pfam" id="PF07686">
    <property type="entry name" value="V-set"/>
    <property type="match status" value="1"/>
</dbReference>
<dbReference type="InterPro" id="IPR013106">
    <property type="entry name" value="Ig_V-set"/>
</dbReference>
<keyword evidence="3" id="KW-0732">Signal</keyword>
<evidence type="ECO:0000259" key="4">
    <source>
        <dbReference type="PROSITE" id="PS50835"/>
    </source>
</evidence>
<protein>
    <recommendedName>
        <fullName evidence="4">Ig-like domain-containing protein</fullName>
    </recommendedName>
</protein>
<dbReference type="PROSITE" id="PS50835">
    <property type="entry name" value="IG_LIKE"/>
    <property type="match status" value="1"/>
</dbReference>
<comment type="caution">
    <text evidence="5">The sequence shown here is derived from an EMBL/GenBank/DDBJ whole genome shotgun (WGS) entry which is preliminary data.</text>
</comment>
<evidence type="ECO:0000256" key="2">
    <source>
        <dbReference type="SAM" id="Phobius"/>
    </source>
</evidence>
<name>A0ABD1IPE2_9TELE</name>
<reference evidence="5 6" key="1">
    <citation type="submission" date="2024-09" db="EMBL/GenBank/DDBJ databases">
        <title>A chromosome-level genome assembly of Gray's grenadier anchovy, Coilia grayii.</title>
        <authorList>
            <person name="Fu Z."/>
        </authorList>
    </citation>
    <scope>NUCLEOTIDE SEQUENCE [LARGE SCALE GENOMIC DNA]</scope>
    <source>
        <strain evidence="5">G4</strain>
        <tissue evidence="5">Muscle</tissue>
    </source>
</reference>
<feature type="region of interest" description="Disordered" evidence="1">
    <location>
        <begin position="351"/>
        <end position="380"/>
    </location>
</feature>
<dbReference type="EMBL" id="JBHFQA010000043">
    <property type="protein sequence ID" value="KAL2076895.1"/>
    <property type="molecule type" value="Genomic_DNA"/>
</dbReference>
<dbReference type="PANTHER" id="PTHR11422:SF10">
    <property type="entry name" value="IG-LIKE DOMAIN-CONTAINING PROTEIN"/>
    <property type="match status" value="1"/>
</dbReference>
<dbReference type="Gene3D" id="2.60.40.10">
    <property type="entry name" value="Immunoglobulins"/>
    <property type="match status" value="2"/>
</dbReference>
<gene>
    <name evidence="5" type="ORF">ACEWY4_027511</name>
</gene>
<evidence type="ECO:0000313" key="6">
    <source>
        <dbReference type="Proteomes" id="UP001591681"/>
    </source>
</evidence>
<keyword evidence="2" id="KW-1133">Transmembrane helix</keyword>
<dbReference type="Proteomes" id="UP001591681">
    <property type="component" value="Unassembled WGS sequence"/>
</dbReference>
<dbReference type="InterPro" id="IPR013783">
    <property type="entry name" value="Ig-like_fold"/>
</dbReference>
<sequence length="380" mass="42229">MAALEQVVFLLVLQFSCARLEQDARLVFGHAGGDVGLHVPGPAKDGDRHLLYRSSGEGHQLLMNVSALDGSAVSKTALYTTLNNQSVFCLTNLSLSDGGTYKAETWREGRLETTHTFQLTVCHRMRVNLTCPTPSGHRGRVEWQTPGKLLSFDPFLHITSLHTSAQEHMYIGRDDYSLIIPSVSPAHSGRYKCMAEPGSLHQLFVCVILEPVFVMFSQGDNATLVCSNQGHLLSPHWYYQRGTEQELQILNSRYLRFPLQLWDKVDSNEFRAHKYLSLTISNLSAENSGVYRCLLWSEEIGCVSLSFYLVYESAFGVRSPFYRAYVSLMGCGLLLMLSAVTAVSLKAKGRRGSPLAQGTTHPTPKHPESIELQSRDDAGV</sequence>
<feature type="transmembrane region" description="Helical" evidence="2">
    <location>
        <begin position="324"/>
        <end position="345"/>
    </location>
</feature>
<feature type="compositionally biased region" description="Basic and acidic residues" evidence="1">
    <location>
        <begin position="365"/>
        <end position="380"/>
    </location>
</feature>
<keyword evidence="2" id="KW-0472">Membrane</keyword>
<dbReference type="InterPro" id="IPR007110">
    <property type="entry name" value="Ig-like_dom"/>
</dbReference>
<dbReference type="CDD" id="cd00096">
    <property type="entry name" value="Ig"/>
    <property type="match status" value="1"/>
</dbReference>
<feature type="chain" id="PRO_5044833467" description="Ig-like domain-containing protein" evidence="3">
    <location>
        <begin position="19"/>
        <end position="380"/>
    </location>
</feature>
<feature type="signal peptide" evidence="3">
    <location>
        <begin position="1"/>
        <end position="18"/>
    </location>
</feature>
<evidence type="ECO:0000256" key="1">
    <source>
        <dbReference type="SAM" id="MobiDB-lite"/>
    </source>
</evidence>
<dbReference type="InterPro" id="IPR036179">
    <property type="entry name" value="Ig-like_dom_sf"/>
</dbReference>
<keyword evidence="6" id="KW-1185">Reference proteome</keyword>
<evidence type="ECO:0000313" key="5">
    <source>
        <dbReference type="EMBL" id="KAL2076895.1"/>
    </source>
</evidence>
<proteinExistence type="predicted"/>
<dbReference type="InterPro" id="IPR003599">
    <property type="entry name" value="Ig_sub"/>
</dbReference>
<dbReference type="SUPFAM" id="SSF48726">
    <property type="entry name" value="Immunoglobulin"/>
    <property type="match status" value="2"/>
</dbReference>
<evidence type="ECO:0000256" key="3">
    <source>
        <dbReference type="SAM" id="SignalP"/>
    </source>
</evidence>
<accession>A0ABD1IPE2</accession>
<organism evidence="5 6">
    <name type="scientific">Coilia grayii</name>
    <name type="common">Gray's grenadier anchovy</name>
    <dbReference type="NCBI Taxonomy" id="363190"/>
    <lineage>
        <taxon>Eukaryota</taxon>
        <taxon>Metazoa</taxon>
        <taxon>Chordata</taxon>
        <taxon>Craniata</taxon>
        <taxon>Vertebrata</taxon>
        <taxon>Euteleostomi</taxon>
        <taxon>Actinopterygii</taxon>
        <taxon>Neopterygii</taxon>
        <taxon>Teleostei</taxon>
        <taxon>Clupei</taxon>
        <taxon>Clupeiformes</taxon>
        <taxon>Clupeoidei</taxon>
        <taxon>Engraulidae</taxon>
        <taxon>Coilinae</taxon>
        <taxon>Coilia</taxon>
    </lineage>
</organism>
<feature type="domain" description="Ig-like" evidence="4">
    <location>
        <begin position="181"/>
        <end position="293"/>
    </location>
</feature>
<dbReference type="SMART" id="SM00409">
    <property type="entry name" value="IG"/>
    <property type="match status" value="2"/>
</dbReference>
<dbReference type="AlphaFoldDB" id="A0ABD1IPE2"/>
<dbReference type="PANTHER" id="PTHR11422">
    <property type="entry name" value="T-CELL SURFACE GLYCOPROTEIN CD4"/>
    <property type="match status" value="1"/>
</dbReference>